<reference evidence="2 3" key="1">
    <citation type="submission" date="2016-10" db="EMBL/GenBank/DDBJ databases">
        <title>The Draft Genome Sequence of Actinokineospora bangkokensis 44EHWT reveals the biosynthetic pathway of antifungal compounds Thailandins with unusual extender unit butylmalonyl-CoA.</title>
        <authorList>
            <person name="Greule A."/>
            <person name="Intra B."/>
            <person name="Flemming S."/>
            <person name="Rommel M.G."/>
            <person name="Panbangred W."/>
            <person name="Bechthold A."/>
        </authorList>
    </citation>
    <scope>NUCLEOTIDE SEQUENCE [LARGE SCALE GENOMIC DNA]</scope>
    <source>
        <strain evidence="2 3">44EHW</strain>
    </source>
</reference>
<sequence length="172" mass="18471">MDDSLIRYWDGHRWTFETAARHSPAPPPLPVAPAAAAPVLRADIAGAVARVRGGLLGAMKEVKLLAEHLMPDEQVLALTGAHGDGSGVLVCTNRRLLFLFIGIVRRQFLAVEWNAAKAVVYTRSARTLQVFTTRPSKRAVPALSVRVYDITDAEAIINAAQAASAAPRLDVA</sequence>
<protein>
    <recommendedName>
        <fullName evidence="1">DUF2510 domain-containing protein</fullName>
    </recommendedName>
</protein>
<evidence type="ECO:0000313" key="2">
    <source>
        <dbReference type="EMBL" id="OLR93884.1"/>
    </source>
</evidence>
<dbReference type="EMBL" id="MKQR01000009">
    <property type="protein sequence ID" value="OLR93884.1"/>
    <property type="molecule type" value="Genomic_DNA"/>
</dbReference>
<keyword evidence="3" id="KW-1185">Reference proteome</keyword>
<feature type="domain" description="DUF2510" evidence="1">
    <location>
        <begin position="3"/>
        <end position="26"/>
    </location>
</feature>
<dbReference type="Pfam" id="PF10708">
    <property type="entry name" value="DUF2510"/>
    <property type="match status" value="1"/>
</dbReference>
<gene>
    <name evidence="2" type="ORF">BJP25_14835</name>
</gene>
<dbReference type="InterPro" id="IPR018929">
    <property type="entry name" value="DUF2510"/>
</dbReference>
<comment type="caution">
    <text evidence="2">The sequence shown here is derived from an EMBL/GenBank/DDBJ whole genome shotgun (WGS) entry which is preliminary data.</text>
</comment>
<evidence type="ECO:0000313" key="3">
    <source>
        <dbReference type="Proteomes" id="UP000186040"/>
    </source>
</evidence>
<dbReference type="Proteomes" id="UP000186040">
    <property type="component" value="Unassembled WGS sequence"/>
</dbReference>
<proteinExistence type="predicted"/>
<organism evidence="2 3">
    <name type="scientific">Actinokineospora bangkokensis</name>
    <dbReference type="NCBI Taxonomy" id="1193682"/>
    <lineage>
        <taxon>Bacteria</taxon>
        <taxon>Bacillati</taxon>
        <taxon>Actinomycetota</taxon>
        <taxon>Actinomycetes</taxon>
        <taxon>Pseudonocardiales</taxon>
        <taxon>Pseudonocardiaceae</taxon>
        <taxon>Actinokineospora</taxon>
    </lineage>
</organism>
<evidence type="ECO:0000259" key="1">
    <source>
        <dbReference type="Pfam" id="PF10708"/>
    </source>
</evidence>
<dbReference type="AlphaFoldDB" id="A0A1Q9LPG1"/>
<accession>A0A1Q9LPG1</accession>
<name>A0A1Q9LPG1_9PSEU</name>